<keyword evidence="2" id="KW-1185">Reference proteome</keyword>
<name>A0ABU1D3Z2_9BURK</name>
<dbReference type="Gene3D" id="3.90.280.10">
    <property type="entry name" value="PEBP-like"/>
    <property type="match status" value="1"/>
</dbReference>
<dbReference type="GO" id="GO:0004860">
    <property type="term" value="F:protein kinase inhibitor activity"/>
    <property type="evidence" value="ECO:0007669"/>
    <property type="project" value="UniProtKB-KW"/>
</dbReference>
<dbReference type="InterPro" id="IPR008914">
    <property type="entry name" value="PEBP"/>
</dbReference>
<organism evidence="1 2">
    <name type="scientific">Yanghanlia caeni</name>
    <dbReference type="NCBI Taxonomy" id="3064283"/>
    <lineage>
        <taxon>Bacteria</taxon>
        <taxon>Pseudomonadati</taxon>
        <taxon>Pseudomonadota</taxon>
        <taxon>Betaproteobacteria</taxon>
        <taxon>Burkholderiales</taxon>
        <taxon>Alcaligenaceae</taxon>
        <taxon>Yanghanlia</taxon>
    </lineage>
</organism>
<dbReference type="InterPro" id="IPR005247">
    <property type="entry name" value="YbhB_YbcL/LppC-like"/>
</dbReference>
<evidence type="ECO:0000313" key="1">
    <source>
        <dbReference type="EMBL" id="MDR4125115.1"/>
    </source>
</evidence>
<dbReference type="RefSeq" id="WP_165278359.1">
    <property type="nucleotide sequence ID" value="NZ_JAUZQE010000006.1"/>
</dbReference>
<dbReference type="PANTHER" id="PTHR30289:SF1">
    <property type="entry name" value="PEBP (PHOSPHATIDYLETHANOLAMINE-BINDING PROTEIN) FAMILY PROTEIN"/>
    <property type="match status" value="1"/>
</dbReference>
<gene>
    <name evidence="1" type="ORF">Q8947_03835</name>
</gene>
<dbReference type="CDD" id="cd00865">
    <property type="entry name" value="PEBP_bact_arch"/>
    <property type="match status" value="1"/>
</dbReference>
<protein>
    <submittedName>
        <fullName evidence="1">YbhB/YbcL family Raf kinase inhibitor-like protein</fullName>
    </submittedName>
</protein>
<dbReference type="PANTHER" id="PTHR30289">
    <property type="entry name" value="UNCHARACTERIZED PROTEIN YBCL-RELATED"/>
    <property type="match status" value="1"/>
</dbReference>
<dbReference type="EMBL" id="JAUZQE010000006">
    <property type="protein sequence ID" value="MDR4125115.1"/>
    <property type="molecule type" value="Genomic_DNA"/>
</dbReference>
<accession>A0ABU1D3Z2</accession>
<sequence length="213" mass="23401">MKLTSESFADNGKIPERNAFAKPDAQNHVALAGNANPHLAWSDVPEGAQSFVVICHDPDVPSKPDDVNQEGREIPDTLPRVEFYHWVLIDIPAHTTHIAEGAYSNGITPRGKAGPLALDGTRQGLNDYTAWFANDRDMSGDYFGYDGPCPPWNDSIVHRYVFTVYALDIQELPVEGKFTGKDVIEAMQGHILAQASITGLYTLNPRLIEQGAE</sequence>
<dbReference type="InterPro" id="IPR036610">
    <property type="entry name" value="PEBP-like_sf"/>
</dbReference>
<reference evidence="1 2" key="1">
    <citation type="submission" date="2023-08" db="EMBL/GenBank/DDBJ databases">
        <title>Alcaligenaceae gen. nov., a novel taxon isolated from the sludge of Yixing Pesticide Factory.</title>
        <authorList>
            <person name="Ruan L."/>
        </authorList>
    </citation>
    <scope>NUCLEOTIDE SEQUENCE [LARGE SCALE GENOMIC DNA]</scope>
    <source>
        <strain evidence="1 2">LG-2</strain>
    </source>
</reference>
<evidence type="ECO:0000313" key="2">
    <source>
        <dbReference type="Proteomes" id="UP001232156"/>
    </source>
</evidence>
<dbReference type="SUPFAM" id="SSF49777">
    <property type="entry name" value="PEBP-like"/>
    <property type="match status" value="1"/>
</dbReference>
<comment type="caution">
    <text evidence="1">The sequence shown here is derived from an EMBL/GenBank/DDBJ whole genome shotgun (WGS) entry which is preliminary data.</text>
</comment>
<dbReference type="NCBIfam" id="TIGR00481">
    <property type="entry name" value="YbhB/YbcL family Raf kinase inhibitor-like protein"/>
    <property type="match status" value="1"/>
</dbReference>
<proteinExistence type="predicted"/>
<dbReference type="Pfam" id="PF01161">
    <property type="entry name" value="PBP"/>
    <property type="match status" value="1"/>
</dbReference>
<dbReference type="Proteomes" id="UP001232156">
    <property type="component" value="Unassembled WGS sequence"/>
</dbReference>
<keyword evidence="1" id="KW-0649">Protein kinase inhibitor</keyword>